<dbReference type="InterPro" id="IPR015421">
    <property type="entry name" value="PyrdxlP-dep_Trfase_major"/>
</dbReference>
<dbReference type="GO" id="GO:0008483">
    <property type="term" value="F:transaminase activity"/>
    <property type="evidence" value="ECO:0007669"/>
    <property type="project" value="UniProtKB-KW"/>
</dbReference>
<dbReference type="Pfam" id="PF00392">
    <property type="entry name" value="GntR"/>
    <property type="match status" value="1"/>
</dbReference>
<feature type="domain" description="HTH gntR-type" evidence="6">
    <location>
        <begin position="5"/>
        <end position="73"/>
    </location>
</feature>
<evidence type="ECO:0000256" key="1">
    <source>
        <dbReference type="ARBA" id="ARBA00005384"/>
    </source>
</evidence>
<evidence type="ECO:0000256" key="5">
    <source>
        <dbReference type="ARBA" id="ARBA00023163"/>
    </source>
</evidence>
<name>A0A1I4LVE8_9GAMM</name>
<dbReference type="EMBL" id="FOUE01000001">
    <property type="protein sequence ID" value="SFL94796.1"/>
    <property type="molecule type" value="Genomic_DNA"/>
</dbReference>
<dbReference type="OrthoDB" id="9804020at2"/>
<evidence type="ECO:0000256" key="2">
    <source>
        <dbReference type="ARBA" id="ARBA00022898"/>
    </source>
</evidence>
<dbReference type="RefSeq" id="WP_092020464.1">
    <property type="nucleotide sequence ID" value="NZ_FOUE01000001.1"/>
</dbReference>
<dbReference type="Pfam" id="PF00155">
    <property type="entry name" value="Aminotran_1_2"/>
    <property type="match status" value="1"/>
</dbReference>
<dbReference type="PROSITE" id="PS50949">
    <property type="entry name" value="HTH_GNTR"/>
    <property type="match status" value="1"/>
</dbReference>
<gene>
    <name evidence="7" type="ORF">SAMN04487963_0679</name>
</gene>
<comment type="similarity">
    <text evidence="1">In the C-terminal section; belongs to the class-I pyridoxal-phosphate-dependent aminotransferase family.</text>
</comment>
<dbReference type="Gene3D" id="3.40.640.10">
    <property type="entry name" value="Type I PLP-dependent aspartate aminotransferase-like (Major domain)"/>
    <property type="match status" value="1"/>
</dbReference>
<dbReference type="PANTHER" id="PTHR46577">
    <property type="entry name" value="HTH-TYPE TRANSCRIPTIONAL REGULATORY PROTEIN GABR"/>
    <property type="match status" value="1"/>
</dbReference>
<keyword evidence="7" id="KW-0808">Transferase</keyword>
<dbReference type="AlphaFoldDB" id="A0A1I4LVE8"/>
<sequence length="462" mass="50979">MAGQTSKAQQIANALIAQIESGQLPPGARLPSIRVAAQSHGVSKNTATDAYDRLVATGYISPRRGSGFYVQSAAPSQPLPLTGHVSEAIDLVSLLREQLNQHYKVRAGDGRLPTAWMESSEMARYLKHSTSSSDDSDDFEYGRPQGLLVLREDISRALTDRAILANPDQILMTFGANHALDLIVRHFVQPNDTVLVETPGYYPMFGKLKLQKAQVVGIDRLSDGPDLDMLEMMVRQHRPKLFFVQPMAHNPTGTSMSLQKMHRLLTLAEKYDLVIIEDDPFADILPTGTPHLASLDALNRVIYIGTFSKTLSASLRCGYIAANAALIASLTDIKMLTVVSTSGTTERLVHEMIVRGRYRRHLKRLRDRVANASTDALAALREIGFDNIEPSTGGYYLWCPLPQGVDSIELAHTAAREGIFLAPSSLFELSENRRPSALRINIAHANNHILLNFLQRVLARAR</sequence>
<dbReference type="InterPro" id="IPR036388">
    <property type="entry name" value="WH-like_DNA-bd_sf"/>
</dbReference>
<dbReference type="InterPro" id="IPR051446">
    <property type="entry name" value="HTH_trans_reg/aminotransferase"/>
</dbReference>
<dbReference type="InterPro" id="IPR004839">
    <property type="entry name" value="Aminotransferase_I/II_large"/>
</dbReference>
<dbReference type="PANTHER" id="PTHR46577:SF2">
    <property type="entry name" value="TRANSCRIPTIONAL REGULATORY PROTEIN"/>
    <property type="match status" value="1"/>
</dbReference>
<proteinExistence type="inferred from homology"/>
<dbReference type="GO" id="GO:0003700">
    <property type="term" value="F:DNA-binding transcription factor activity"/>
    <property type="evidence" value="ECO:0007669"/>
    <property type="project" value="InterPro"/>
</dbReference>
<keyword evidence="7" id="KW-0032">Aminotransferase</keyword>
<dbReference type="SMART" id="SM00345">
    <property type="entry name" value="HTH_GNTR"/>
    <property type="match status" value="1"/>
</dbReference>
<evidence type="ECO:0000256" key="3">
    <source>
        <dbReference type="ARBA" id="ARBA00023015"/>
    </source>
</evidence>
<dbReference type="Proteomes" id="UP000198519">
    <property type="component" value="Unassembled WGS sequence"/>
</dbReference>
<dbReference type="SUPFAM" id="SSF46785">
    <property type="entry name" value="Winged helix' DNA-binding domain"/>
    <property type="match status" value="1"/>
</dbReference>
<dbReference type="CDD" id="cd07377">
    <property type="entry name" value="WHTH_GntR"/>
    <property type="match status" value="1"/>
</dbReference>
<keyword evidence="2" id="KW-0663">Pyridoxal phosphate</keyword>
<dbReference type="Gene3D" id="1.10.10.10">
    <property type="entry name" value="Winged helix-like DNA-binding domain superfamily/Winged helix DNA-binding domain"/>
    <property type="match status" value="1"/>
</dbReference>
<keyword evidence="5" id="KW-0804">Transcription</keyword>
<dbReference type="SUPFAM" id="SSF53383">
    <property type="entry name" value="PLP-dependent transferases"/>
    <property type="match status" value="1"/>
</dbReference>
<dbReference type="GO" id="GO:0003677">
    <property type="term" value="F:DNA binding"/>
    <property type="evidence" value="ECO:0007669"/>
    <property type="project" value="UniProtKB-KW"/>
</dbReference>
<evidence type="ECO:0000313" key="7">
    <source>
        <dbReference type="EMBL" id="SFL94796.1"/>
    </source>
</evidence>
<evidence type="ECO:0000256" key="4">
    <source>
        <dbReference type="ARBA" id="ARBA00023125"/>
    </source>
</evidence>
<evidence type="ECO:0000259" key="6">
    <source>
        <dbReference type="PROSITE" id="PS50949"/>
    </source>
</evidence>
<organism evidence="7 8">
    <name type="scientific">Marinobacter zhejiangensis</name>
    <dbReference type="NCBI Taxonomy" id="488535"/>
    <lineage>
        <taxon>Bacteria</taxon>
        <taxon>Pseudomonadati</taxon>
        <taxon>Pseudomonadota</taxon>
        <taxon>Gammaproteobacteria</taxon>
        <taxon>Pseudomonadales</taxon>
        <taxon>Marinobacteraceae</taxon>
        <taxon>Marinobacter</taxon>
    </lineage>
</organism>
<dbReference type="InterPro" id="IPR036390">
    <property type="entry name" value="WH_DNA-bd_sf"/>
</dbReference>
<dbReference type="GO" id="GO:0030170">
    <property type="term" value="F:pyridoxal phosphate binding"/>
    <property type="evidence" value="ECO:0007669"/>
    <property type="project" value="InterPro"/>
</dbReference>
<reference evidence="8" key="1">
    <citation type="submission" date="2016-10" db="EMBL/GenBank/DDBJ databases">
        <authorList>
            <person name="Varghese N."/>
            <person name="Submissions S."/>
        </authorList>
    </citation>
    <scope>NUCLEOTIDE SEQUENCE [LARGE SCALE GENOMIC DNA]</scope>
    <source>
        <strain evidence="8">CGMCC 1.7061</strain>
    </source>
</reference>
<protein>
    <submittedName>
        <fullName evidence="7">DNA-binding transcriptional regulator, MocR family, contains an aminotransferase domain</fullName>
    </submittedName>
</protein>
<evidence type="ECO:0000313" key="8">
    <source>
        <dbReference type="Proteomes" id="UP000198519"/>
    </source>
</evidence>
<dbReference type="STRING" id="488535.SAMN04487963_0679"/>
<keyword evidence="3" id="KW-0805">Transcription regulation</keyword>
<dbReference type="InterPro" id="IPR000524">
    <property type="entry name" value="Tscrpt_reg_HTH_GntR"/>
</dbReference>
<dbReference type="CDD" id="cd00609">
    <property type="entry name" value="AAT_like"/>
    <property type="match status" value="1"/>
</dbReference>
<keyword evidence="8" id="KW-1185">Reference proteome</keyword>
<accession>A0A1I4LVE8</accession>
<dbReference type="InterPro" id="IPR015424">
    <property type="entry name" value="PyrdxlP-dep_Trfase"/>
</dbReference>
<keyword evidence="4 7" id="KW-0238">DNA-binding</keyword>